<evidence type="ECO:0008006" key="11">
    <source>
        <dbReference type="Google" id="ProtNLM"/>
    </source>
</evidence>
<dbReference type="InterPro" id="IPR003660">
    <property type="entry name" value="HAMP_dom"/>
</dbReference>
<evidence type="ECO:0000256" key="5">
    <source>
        <dbReference type="ARBA" id="ARBA00023136"/>
    </source>
</evidence>
<evidence type="ECO:0000259" key="7">
    <source>
        <dbReference type="PROSITE" id="PS50885"/>
    </source>
</evidence>
<dbReference type="CDD" id="cd06225">
    <property type="entry name" value="HAMP"/>
    <property type="match status" value="1"/>
</dbReference>
<dbReference type="GO" id="GO:0003824">
    <property type="term" value="F:catalytic activity"/>
    <property type="evidence" value="ECO:0007669"/>
    <property type="project" value="UniProtKB-ARBA"/>
</dbReference>
<evidence type="ECO:0000259" key="8">
    <source>
        <dbReference type="PROSITE" id="PS50887"/>
    </source>
</evidence>
<dbReference type="SUPFAM" id="SSF158472">
    <property type="entry name" value="HAMP domain-like"/>
    <property type="match status" value="1"/>
</dbReference>
<evidence type="ECO:0000313" key="9">
    <source>
        <dbReference type="EMBL" id="QEL64190.1"/>
    </source>
</evidence>
<dbReference type="Pfam" id="PF00672">
    <property type="entry name" value="HAMP"/>
    <property type="match status" value="1"/>
</dbReference>
<dbReference type="Proteomes" id="UP000323671">
    <property type="component" value="Chromosome"/>
</dbReference>
<dbReference type="InterPro" id="IPR029151">
    <property type="entry name" value="Sensor-like_sf"/>
</dbReference>
<dbReference type="InterPro" id="IPR043128">
    <property type="entry name" value="Rev_trsase/Diguanyl_cyclase"/>
</dbReference>
<comment type="subcellular location">
    <subcellularLocation>
        <location evidence="1">Cell membrane</location>
        <topology evidence="1">Multi-pass membrane protein</topology>
    </subcellularLocation>
</comment>
<dbReference type="SUPFAM" id="SSF55073">
    <property type="entry name" value="Nucleotide cyclase"/>
    <property type="match status" value="1"/>
</dbReference>
<keyword evidence="5 6" id="KW-0472">Membrane</keyword>
<dbReference type="GO" id="GO:0005886">
    <property type="term" value="C:plasma membrane"/>
    <property type="evidence" value="ECO:0007669"/>
    <property type="project" value="UniProtKB-SubCell"/>
</dbReference>
<dbReference type="PANTHER" id="PTHR46663">
    <property type="entry name" value="DIGUANYLATE CYCLASE DGCT-RELATED"/>
    <property type="match status" value="1"/>
</dbReference>
<reference evidence="9 10" key="1">
    <citation type="submission" date="2017-07" db="EMBL/GenBank/DDBJ databases">
        <title>Complete genome sequence of Oryzomicrobium terrae TPP412.</title>
        <authorList>
            <person name="Chiu L.-W."/>
            <person name="Lo K.-J."/>
            <person name="Tsai Y.-M."/>
            <person name="Lin S.-S."/>
            <person name="Kuo C.-H."/>
            <person name="Liu C.-T."/>
        </authorList>
    </citation>
    <scope>NUCLEOTIDE SEQUENCE [LARGE SCALE GENOMIC DNA]</scope>
    <source>
        <strain evidence="9 10">TPP412</strain>
    </source>
</reference>
<evidence type="ECO:0000313" key="10">
    <source>
        <dbReference type="Proteomes" id="UP000323671"/>
    </source>
</evidence>
<dbReference type="RefSeq" id="WP_149424888.1">
    <property type="nucleotide sequence ID" value="NZ_CP022579.1"/>
</dbReference>
<dbReference type="PANTHER" id="PTHR46663:SF2">
    <property type="entry name" value="GGDEF DOMAIN-CONTAINING PROTEIN"/>
    <property type="match status" value="1"/>
</dbReference>
<name>A0A5C1E5M2_9RHOO</name>
<evidence type="ECO:0000256" key="2">
    <source>
        <dbReference type="ARBA" id="ARBA00022475"/>
    </source>
</evidence>
<protein>
    <recommendedName>
        <fullName evidence="11">Diguanylate cyclase</fullName>
    </recommendedName>
</protein>
<evidence type="ECO:0000256" key="1">
    <source>
        <dbReference type="ARBA" id="ARBA00004651"/>
    </source>
</evidence>
<feature type="transmembrane region" description="Helical" evidence="6">
    <location>
        <begin position="299"/>
        <end position="318"/>
    </location>
</feature>
<dbReference type="Gene3D" id="3.30.70.270">
    <property type="match status" value="1"/>
</dbReference>
<dbReference type="InterPro" id="IPR029787">
    <property type="entry name" value="Nucleotide_cyclase"/>
</dbReference>
<keyword evidence="4 6" id="KW-1133">Transmembrane helix</keyword>
<evidence type="ECO:0000256" key="3">
    <source>
        <dbReference type="ARBA" id="ARBA00022692"/>
    </source>
</evidence>
<feature type="domain" description="HAMP" evidence="7">
    <location>
        <begin position="315"/>
        <end position="368"/>
    </location>
</feature>
<dbReference type="Gene3D" id="6.10.340.10">
    <property type="match status" value="1"/>
</dbReference>
<organism evidence="9 10">
    <name type="scientific">Oryzomicrobium terrae</name>
    <dbReference type="NCBI Taxonomy" id="1735038"/>
    <lineage>
        <taxon>Bacteria</taxon>
        <taxon>Pseudomonadati</taxon>
        <taxon>Pseudomonadota</taxon>
        <taxon>Betaproteobacteria</taxon>
        <taxon>Rhodocyclales</taxon>
        <taxon>Rhodocyclaceae</taxon>
        <taxon>Oryzomicrobium</taxon>
    </lineage>
</organism>
<dbReference type="EMBL" id="CP022579">
    <property type="protein sequence ID" value="QEL64190.1"/>
    <property type="molecule type" value="Genomic_DNA"/>
</dbReference>
<dbReference type="FunFam" id="3.30.70.270:FF:000001">
    <property type="entry name" value="Diguanylate cyclase domain protein"/>
    <property type="match status" value="1"/>
</dbReference>
<keyword evidence="2" id="KW-1003">Cell membrane</keyword>
<dbReference type="AlphaFoldDB" id="A0A5C1E5M2"/>
<dbReference type="SMART" id="SM00304">
    <property type="entry name" value="HAMP"/>
    <property type="match status" value="1"/>
</dbReference>
<feature type="domain" description="GGDEF" evidence="8">
    <location>
        <begin position="404"/>
        <end position="538"/>
    </location>
</feature>
<proteinExistence type="predicted"/>
<keyword evidence="3 6" id="KW-0812">Transmembrane</keyword>
<sequence>MTFRRPRRLFDSVITRLMLLGLCIVLIGIVARYYTFSNFLREDLGAVVEAQQYALATYVARDIDDKIVQRRQLLERLATALPRELLDRPRALREWLKERYDYQPLFSAGLFIADTRGLAIADYPALPDRVGGNYADRDYIQAALAGQASIGSPIMGRAAKEPVLPMAVPLKNDKGEIRGVLVGITALAAPGFLDLLQKSRIGKSTGGFLLISPRDKLFVAASEPDMVFKPTPPPGINTLHDRAMGGYRGTGITINAKGVEEVSAMVTVPSTGWFVVARLPSGEAFATVARTQSFLLKNAVVGISIFALLASCGMYFVLRPLFRAADHADRMTRGELPLAPLPVSRNDEVGYLIRAFNRLLMKLDEQQAELARIAHHDPLTGLPNRALLSDRLRLALAQAQRKGNQVGLLFMDLDGFKQINDTLGHKAGDEALRQVTQRLSQIVRQADTLARVGGDEFVLLLCDLGDDAETAASTVAVKCIEVLKPPFAIGETTCTMGVSIGIAVGYGDVSADTLLLAADRGMYQAKKAGRGRYITYKI</sequence>
<dbReference type="GO" id="GO:0007165">
    <property type="term" value="P:signal transduction"/>
    <property type="evidence" value="ECO:0007669"/>
    <property type="project" value="InterPro"/>
</dbReference>
<dbReference type="Pfam" id="PF02743">
    <property type="entry name" value="dCache_1"/>
    <property type="match status" value="1"/>
</dbReference>
<dbReference type="CDD" id="cd01949">
    <property type="entry name" value="GGDEF"/>
    <property type="match status" value="1"/>
</dbReference>
<keyword evidence="10" id="KW-1185">Reference proteome</keyword>
<dbReference type="SUPFAM" id="SSF103190">
    <property type="entry name" value="Sensory domain-like"/>
    <property type="match status" value="1"/>
</dbReference>
<accession>A0A5C1E5M2</accession>
<dbReference type="PROSITE" id="PS50885">
    <property type="entry name" value="HAMP"/>
    <property type="match status" value="1"/>
</dbReference>
<dbReference type="CDD" id="cd12914">
    <property type="entry name" value="PDC1_DGC_like"/>
    <property type="match status" value="1"/>
</dbReference>
<gene>
    <name evidence="9" type="ORF">OTERR_07140</name>
</gene>
<dbReference type="Pfam" id="PF00990">
    <property type="entry name" value="GGDEF"/>
    <property type="match status" value="1"/>
</dbReference>
<dbReference type="NCBIfam" id="TIGR00254">
    <property type="entry name" value="GGDEF"/>
    <property type="match status" value="1"/>
</dbReference>
<dbReference type="InterPro" id="IPR033479">
    <property type="entry name" value="dCache_1"/>
</dbReference>
<dbReference type="InterPro" id="IPR052163">
    <property type="entry name" value="DGC-Regulatory_Protein"/>
</dbReference>
<evidence type="ECO:0000256" key="4">
    <source>
        <dbReference type="ARBA" id="ARBA00022989"/>
    </source>
</evidence>
<dbReference type="PROSITE" id="PS50887">
    <property type="entry name" value="GGDEF"/>
    <property type="match status" value="1"/>
</dbReference>
<dbReference type="Gene3D" id="3.30.450.20">
    <property type="entry name" value="PAS domain"/>
    <property type="match status" value="1"/>
</dbReference>
<dbReference type="InterPro" id="IPR000160">
    <property type="entry name" value="GGDEF_dom"/>
</dbReference>
<dbReference type="SMART" id="SM00267">
    <property type="entry name" value="GGDEF"/>
    <property type="match status" value="1"/>
</dbReference>
<evidence type="ECO:0000256" key="6">
    <source>
        <dbReference type="SAM" id="Phobius"/>
    </source>
</evidence>
<feature type="transmembrane region" description="Helical" evidence="6">
    <location>
        <begin position="12"/>
        <end position="34"/>
    </location>
</feature>
<dbReference type="CDD" id="cd18774">
    <property type="entry name" value="PDC2_HK_sensor"/>
    <property type="match status" value="1"/>
</dbReference>
<dbReference type="KEGG" id="otr:OTERR_07140"/>